<evidence type="ECO:0000256" key="1">
    <source>
        <dbReference type="ARBA" id="ARBA00004370"/>
    </source>
</evidence>
<keyword evidence="2 6" id="KW-0812">Transmembrane</keyword>
<proteinExistence type="evidence at transcript level"/>
<dbReference type="Pfam" id="PF03782">
    <property type="entry name" value="AMOP"/>
    <property type="match status" value="1"/>
</dbReference>
<evidence type="ECO:0000259" key="7">
    <source>
        <dbReference type="PROSITE" id="PS50856"/>
    </source>
</evidence>
<reference evidence="8" key="1">
    <citation type="journal article" date="2011" name="Genome Res.">
        <title>Deep small RNA sequencing from the nematode Ascaris reveals conservation, functional diversification, and novel developmental profiles.</title>
        <authorList>
            <person name="Wang J."/>
            <person name="Czech B."/>
            <person name="Crunk A."/>
            <person name="Wallace A."/>
            <person name="Mitreva M."/>
            <person name="Hannon G.J."/>
            <person name="Davis R.E."/>
        </authorList>
    </citation>
    <scope>NUCLEOTIDE SEQUENCE</scope>
</reference>
<evidence type="ECO:0000313" key="8">
    <source>
        <dbReference type="EMBL" id="ADY41531.1"/>
    </source>
</evidence>
<dbReference type="InterPro" id="IPR057017">
    <property type="entry name" value="F54D1_6-like_C"/>
</dbReference>
<dbReference type="Pfam" id="PF24464">
    <property type="entry name" value="Ig_F54D1_6_2"/>
    <property type="match status" value="1"/>
</dbReference>
<dbReference type="InterPro" id="IPR051495">
    <property type="entry name" value="Epithelial_Barrier/Signaling"/>
</dbReference>
<organism evidence="8">
    <name type="scientific">Ascaris suum</name>
    <name type="common">Pig roundworm</name>
    <name type="synonym">Ascaris lumbricoides</name>
    <dbReference type="NCBI Taxonomy" id="6253"/>
    <lineage>
        <taxon>Eukaryota</taxon>
        <taxon>Metazoa</taxon>
        <taxon>Ecdysozoa</taxon>
        <taxon>Nematoda</taxon>
        <taxon>Chromadorea</taxon>
        <taxon>Rhabditida</taxon>
        <taxon>Spirurina</taxon>
        <taxon>Ascaridomorpha</taxon>
        <taxon>Ascaridoidea</taxon>
        <taxon>Ascarididae</taxon>
        <taxon>Ascaris</taxon>
    </lineage>
</organism>
<evidence type="ECO:0000256" key="5">
    <source>
        <dbReference type="SAM" id="MobiDB-lite"/>
    </source>
</evidence>
<keyword evidence="4 6" id="KW-0472">Membrane</keyword>
<feature type="transmembrane region" description="Helical" evidence="6">
    <location>
        <begin position="841"/>
        <end position="865"/>
    </location>
</feature>
<sequence length="955" mass="109087">MPISWYPRNFTNLEYMGQNYMVANEALYTVQLGLYVIGYREAQDDQIKKFRPEYRTLCRLTTFTNRASDEYRWQPQEERINIYQVEQWYLNSWERDSVLYTHRFGYFKLAPVNVNDATGMNLLPGLVSSPISIHWLWAPAGTTQFIGSNLNQQAQQERIEFVQQKAAEICHDWYAEDGAQYNFIRYTETNASCPCVESQAKIDLGRFMPHPRCSQVFRDISCTTVLGSQNCYLSAQNVYTSYYAGDGQQFNADSTSPFETHYGQMCCYDGEGKLMQSNYQPLIKLIDQYPYNPGYPTRAYEFGTYPFMGQYEVPGFSAFFHDYMPYYFCCKYAQYRCQLFYWRRPTSGCQQYESPATGYVQGAGSFTTLDNQKFIFNEPGVFTLLHIPQTLTNPEVRIQIRLERYPNRKVDFGLLGRYLSQADLVQPTNATVVTGIALEATGTDRVVVVVRKDTRRFRYRTSIIVGNIIRYFDNMKLQKFKGVMVYVNNVEHGQAEVYVVLEAAQIGVRLRESYALDIARLAGYQESMGLLDIELSVPPRYGVQPSGERPFGATPFPTMFQFPPVSGLMRPNPEGQPGLLNVPLTLNEVNSANIVQQLVTSYRIPGGAGAGMQPAGPLALGVPTENLFITSQENYKKYDVFPEAAIKALPIYKTAERFESGPYRFIPKDGMMINQLLQTCRNLQLNPPLNPVPVQRQIVQQYGASECPNNPAEIISNCGDSVPCLYDYTMLNSKTLGIEALNAWNNFVIDRTTGSRHYNSCGAIMIEYPAYMLKTPSLASGYLQGDIASFSCYQTHWIKGDYEYKCGLVADYRDPTRYSFQWNKGWQPWCRSREKDNMFQWLTGIFTTVGIIMMIAVVFLAFWCIKQKRRSESEEKAFRESTTFAPTVSESYPSREKTVDGEVFHISRPRSPQRGTMLDRGRVYDTNLGPSRTSTPASAELRSRRAGLMGFKTSV</sequence>
<comment type="subcellular location">
    <subcellularLocation>
        <location evidence="1">Membrane</location>
    </subcellularLocation>
</comment>
<dbReference type="PANTHER" id="PTHR13802">
    <property type="entry name" value="MUCIN 4-RELATED"/>
    <property type="match status" value="1"/>
</dbReference>
<dbReference type="EMBL" id="JI166088">
    <property type="protein sequence ID" value="ADY41531.1"/>
    <property type="molecule type" value="mRNA"/>
</dbReference>
<dbReference type="InterPro" id="IPR005533">
    <property type="entry name" value="AMOP_dom"/>
</dbReference>
<dbReference type="PROSITE" id="PS50856">
    <property type="entry name" value="AMOP"/>
    <property type="match status" value="1"/>
</dbReference>
<dbReference type="Pfam" id="PF24678">
    <property type="entry name" value="DUF7658"/>
    <property type="match status" value="1"/>
</dbReference>
<accession>F1KUH7</accession>
<dbReference type="InterPro" id="IPR057019">
    <property type="entry name" value="F54D1_6-like_Ig-like_2"/>
</dbReference>
<dbReference type="InterPro" id="IPR056075">
    <property type="entry name" value="DUF7658"/>
</dbReference>
<feature type="compositionally biased region" description="Polar residues" evidence="5">
    <location>
        <begin position="928"/>
        <end position="937"/>
    </location>
</feature>
<evidence type="ECO:0000256" key="3">
    <source>
        <dbReference type="ARBA" id="ARBA00022989"/>
    </source>
</evidence>
<dbReference type="SMART" id="SM00723">
    <property type="entry name" value="AMOP"/>
    <property type="match status" value="1"/>
</dbReference>
<feature type="domain" description="AMOP" evidence="7">
    <location>
        <begin position="162"/>
        <end position="344"/>
    </location>
</feature>
<keyword evidence="3 6" id="KW-1133">Transmembrane helix</keyword>
<dbReference type="AlphaFoldDB" id="F1KUH7"/>
<feature type="region of interest" description="Disordered" evidence="5">
    <location>
        <begin position="910"/>
        <end position="940"/>
    </location>
</feature>
<protein>
    <recommendedName>
        <fullName evidence="7">AMOP domain-containing protein</fullName>
    </recommendedName>
</protein>
<name>F1KUH7_ASCSU</name>
<dbReference type="PANTHER" id="PTHR13802:SF60">
    <property type="entry name" value="PROTEIN CBG06057"/>
    <property type="match status" value="1"/>
</dbReference>
<dbReference type="GO" id="GO:0016020">
    <property type="term" value="C:membrane"/>
    <property type="evidence" value="ECO:0007669"/>
    <property type="project" value="UniProtKB-SubCell"/>
</dbReference>
<evidence type="ECO:0000256" key="4">
    <source>
        <dbReference type="ARBA" id="ARBA00023136"/>
    </source>
</evidence>
<evidence type="ECO:0000256" key="2">
    <source>
        <dbReference type="ARBA" id="ARBA00022692"/>
    </source>
</evidence>
<dbReference type="Pfam" id="PF24469">
    <property type="entry name" value="F54D1_6_C"/>
    <property type="match status" value="1"/>
</dbReference>
<evidence type="ECO:0000256" key="6">
    <source>
        <dbReference type="SAM" id="Phobius"/>
    </source>
</evidence>